<dbReference type="AlphaFoldDB" id="A0A327JM40"/>
<dbReference type="Proteomes" id="UP000249299">
    <property type="component" value="Unassembled WGS sequence"/>
</dbReference>
<dbReference type="InterPro" id="IPR018968">
    <property type="entry name" value="Phasin"/>
</dbReference>
<sequence>MATKKPTGFEMPDQFRQMAEGNVKQAQQAFDEMMSAMQKAVTTVESSASTVQTGALDFNKKALGYAEENVAKAFEYATKSLQVTDMQDLMQLQNEFLRTQMTALGEQARDLSDAVTKTATEATKSSDK</sequence>
<dbReference type="EMBL" id="NPEV01000080">
    <property type="protein sequence ID" value="RAI24291.1"/>
    <property type="molecule type" value="Genomic_DNA"/>
</dbReference>
<name>A0A327JM40_9HYPH</name>
<gene>
    <name evidence="2" type="ORF">CH339_22450</name>
</gene>
<evidence type="ECO:0000259" key="1">
    <source>
        <dbReference type="Pfam" id="PF09361"/>
    </source>
</evidence>
<protein>
    <submittedName>
        <fullName evidence="2">Phasin</fullName>
    </submittedName>
</protein>
<dbReference type="RefSeq" id="WP_111436668.1">
    <property type="nucleotide sequence ID" value="NZ_JACIGG010000013.1"/>
</dbReference>
<keyword evidence="3" id="KW-1185">Reference proteome</keyword>
<dbReference type="Pfam" id="PF09361">
    <property type="entry name" value="Phasin_2"/>
    <property type="match status" value="1"/>
</dbReference>
<accession>A0A327JM40</accession>
<feature type="domain" description="Phasin" evidence="1">
    <location>
        <begin position="32"/>
        <end position="125"/>
    </location>
</feature>
<reference evidence="2 3" key="1">
    <citation type="submission" date="2017-07" db="EMBL/GenBank/DDBJ databases">
        <title>Draft Genome Sequences of Select Purple Nonsulfur Bacteria.</title>
        <authorList>
            <person name="Lasarre B."/>
            <person name="Mckinlay J.B."/>
        </authorList>
    </citation>
    <scope>NUCLEOTIDE SEQUENCE [LARGE SCALE GENOMIC DNA]</scope>
    <source>
        <strain evidence="2 3">DSM 11290</strain>
    </source>
</reference>
<dbReference type="OrthoDB" id="7856369at2"/>
<evidence type="ECO:0000313" key="3">
    <source>
        <dbReference type="Proteomes" id="UP000249299"/>
    </source>
</evidence>
<evidence type="ECO:0000313" key="2">
    <source>
        <dbReference type="EMBL" id="RAI24291.1"/>
    </source>
</evidence>
<comment type="caution">
    <text evidence="2">The sequence shown here is derived from an EMBL/GenBank/DDBJ whole genome shotgun (WGS) entry which is preliminary data.</text>
</comment>
<proteinExistence type="predicted"/>
<organism evidence="2 3">
    <name type="scientific">Rhodobium orientis</name>
    <dbReference type="NCBI Taxonomy" id="34017"/>
    <lineage>
        <taxon>Bacteria</taxon>
        <taxon>Pseudomonadati</taxon>
        <taxon>Pseudomonadota</taxon>
        <taxon>Alphaproteobacteria</taxon>
        <taxon>Hyphomicrobiales</taxon>
        <taxon>Rhodobiaceae</taxon>
        <taxon>Rhodobium</taxon>
    </lineage>
</organism>